<accession>A0ABW8F5H4</accession>
<dbReference type="EMBL" id="JBIUZV010000021">
    <property type="protein sequence ID" value="MFJ3048515.1"/>
    <property type="molecule type" value="Genomic_DNA"/>
</dbReference>
<sequence length="584" mass="61533">MATIIDALVVTLGLDPKGMVKGAKDSQKALGDVSDSVRKVKNELLTMLAVFTAGVGLKQFTQNTINGAAALGQMSQNLSMSTQRLDAWKRAAERAGGTAEGIVATLKESANEVAKFKMGQASESTQWFFRLGGDPNALRDGNTYLLARARIISDIYKTDPARAALVASQMGISEDQFNLIKQGPAAILKLVDAQEKNSAITAKNAEDAQKLRNKWLDLRDTLTYTGQTVLIALIPTFEKLVAMAQRFADWTQEHQQDIVKWVDSAVKALGEFIELLNTGAEALGGWKNVLIALLGLKIASYTVSLLSMGAALAGIGKSLGLIGTLGGAALRILGPLGLLLHSGDLNSGEEQELAARRAQGPGAPGSIGYSSGAPTAGTADAVIDSLVKKGWTKEQAAGIAANLWAESKFDPGAVGDGGKAYGIGQWHPDRQADFKKLFKKDIQGSTLEEQLMFLTYEMNQGKETKAGDKLRATNNAADAAAAVSRYYERPRDTEAEAARRAAAAKQIDSAYGARNAAATGAMPAGAATSATTNAPPPSNTSSTETHIGQVTINTKATDAKGIARDLNTEMNRYAMGSQANTGLS</sequence>
<evidence type="ECO:0000313" key="4">
    <source>
        <dbReference type="Proteomes" id="UP001617427"/>
    </source>
</evidence>
<comment type="caution">
    <text evidence="3">The sequence shown here is derived from an EMBL/GenBank/DDBJ whole genome shotgun (WGS) entry which is preliminary data.</text>
</comment>
<dbReference type="Proteomes" id="UP001617427">
    <property type="component" value="Unassembled WGS sequence"/>
</dbReference>
<evidence type="ECO:0000313" key="3">
    <source>
        <dbReference type="EMBL" id="MFJ3048515.1"/>
    </source>
</evidence>
<evidence type="ECO:0000259" key="2">
    <source>
        <dbReference type="Pfam" id="PF18013"/>
    </source>
</evidence>
<gene>
    <name evidence="3" type="ORF">ACIPEN_21995</name>
</gene>
<evidence type="ECO:0000256" key="1">
    <source>
        <dbReference type="SAM" id="MobiDB-lite"/>
    </source>
</evidence>
<dbReference type="Gene3D" id="1.10.530.10">
    <property type="match status" value="1"/>
</dbReference>
<protein>
    <submittedName>
        <fullName evidence="3">Phage tail tip lysozyme</fullName>
    </submittedName>
</protein>
<name>A0ABW8F5H4_9BURK</name>
<dbReference type="InterPro" id="IPR041219">
    <property type="entry name" value="Phage_lysozyme2"/>
</dbReference>
<dbReference type="Pfam" id="PF18013">
    <property type="entry name" value="Phage_lysozyme2"/>
    <property type="match status" value="1"/>
</dbReference>
<reference evidence="3 4" key="1">
    <citation type="submission" date="2024-10" db="EMBL/GenBank/DDBJ databases">
        <title>The Natural Products Discovery Center: Release of the First 8490 Sequenced Strains for Exploring Actinobacteria Biosynthetic Diversity.</title>
        <authorList>
            <person name="Kalkreuter E."/>
            <person name="Kautsar S.A."/>
            <person name="Yang D."/>
            <person name="Bader C.D."/>
            <person name="Teijaro C.N."/>
            <person name="Fluegel L."/>
            <person name="Davis C.M."/>
            <person name="Simpson J.R."/>
            <person name="Lauterbach L."/>
            <person name="Steele A.D."/>
            <person name="Gui C."/>
            <person name="Meng S."/>
            <person name="Li G."/>
            <person name="Viehrig K."/>
            <person name="Ye F."/>
            <person name="Su P."/>
            <person name="Kiefer A.F."/>
            <person name="Nichols A."/>
            <person name="Cepeda A.J."/>
            <person name="Yan W."/>
            <person name="Fan B."/>
            <person name="Jiang Y."/>
            <person name="Adhikari A."/>
            <person name="Zheng C.-J."/>
            <person name="Schuster L."/>
            <person name="Cowan T.M."/>
            <person name="Smanski M.J."/>
            <person name="Chevrette M.G."/>
            <person name="De Carvalho L.P.S."/>
            <person name="Shen B."/>
        </authorList>
    </citation>
    <scope>NUCLEOTIDE SEQUENCE [LARGE SCALE GENOMIC DNA]</scope>
    <source>
        <strain evidence="3 4">NPDC087045</strain>
    </source>
</reference>
<feature type="region of interest" description="Disordered" evidence="1">
    <location>
        <begin position="524"/>
        <end position="551"/>
    </location>
</feature>
<feature type="compositionally biased region" description="Low complexity" evidence="1">
    <location>
        <begin position="524"/>
        <end position="543"/>
    </location>
</feature>
<dbReference type="RefSeq" id="WP_402703586.1">
    <property type="nucleotide sequence ID" value="NZ_JBIUZV010000021.1"/>
</dbReference>
<feature type="domain" description="Phage tail lysozyme" evidence="2">
    <location>
        <begin position="378"/>
        <end position="507"/>
    </location>
</feature>
<organism evidence="3 4">
    <name type="scientific">Herbaspirillum chlorophenolicum</name>
    <dbReference type="NCBI Taxonomy" id="211589"/>
    <lineage>
        <taxon>Bacteria</taxon>
        <taxon>Pseudomonadati</taxon>
        <taxon>Pseudomonadota</taxon>
        <taxon>Betaproteobacteria</taxon>
        <taxon>Burkholderiales</taxon>
        <taxon>Oxalobacteraceae</taxon>
        <taxon>Herbaspirillum</taxon>
    </lineage>
</organism>
<keyword evidence="4" id="KW-1185">Reference proteome</keyword>
<proteinExistence type="predicted"/>